<dbReference type="InterPro" id="IPR036291">
    <property type="entry name" value="NAD(P)-bd_dom_sf"/>
</dbReference>
<dbReference type="AlphaFoldDB" id="A0A6P0BH58"/>
<protein>
    <recommendedName>
        <fullName evidence="2">Polysaccharide biosynthesis protein CapD-like domain-containing protein</fullName>
    </recommendedName>
</protein>
<dbReference type="PANTHER" id="PTHR43318:SF1">
    <property type="entry name" value="POLYSACCHARIDE BIOSYNTHESIS PROTEIN EPSC-RELATED"/>
    <property type="match status" value="1"/>
</dbReference>
<reference evidence="3 4" key="1">
    <citation type="submission" date="2019-12" db="EMBL/GenBank/DDBJ databases">
        <title>Rhizobium genotypes associated with high levels of biological nitrogen fixation by grain legumes in a temperate-maritime cropping system.</title>
        <authorList>
            <person name="Maluk M."/>
            <person name="Francesc Ferrando Molina F."/>
            <person name="Lopez Del Egido L."/>
            <person name="Lafos M."/>
            <person name="Langarica-Fuentes A."/>
            <person name="Gebre Yohannes G."/>
            <person name="Young M.W."/>
            <person name="Martin P."/>
            <person name="Gantlett R."/>
            <person name="Kenicer G."/>
            <person name="Hawes C."/>
            <person name="Begg G.S."/>
            <person name="Quilliam R.S."/>
            <person name="Squire G.R."/>
            <person name="Poole P.S."/>
            <person name="Young P.W."/>
            <person name="Iannetta P.M."/>
            <person name="James E.K."/>
        </authorList>
    </citation>
    <scope>NUCLEOTIDE SEQUENCE [LARGE SCALE GENOMIC DNA]</scope>
    <source>
        <strain evidence="3 4">JHI1096</strain>
    </source>
</reference>
<evidence type="ECO:0000259" key="2">
    <source>
        <dbReference type="Pfam" id="PF02719"/>
    </source>
</evidence>
<feature type="non-terminal residue" evidence="3">
    <location>
        <position position="130"/>
    </location>
</feature>
<evidence type="ECO:0000313" key="4">
    <source>
        <dbReference type="Proteomes" id="UP000471560"/>
    </source>
</evidence>
<evidence type="ECO:0000313" key="3">
    <source>
        <dbReference type="EMBL" id="NEI39173.1"/>
    </source>
</evidence>
<dbReference type="Pfam" id="PF13727">
    <property type="entry name" value="CoA_binding_3"/>
    <property type="match status" value="1"/>
</dbReference>
<feature type="non-terminal residue" evidence="3">
    <location>
        <position position="1"/>
    </location>
</feature>
<name>A0A6P0BH58_RHILE</name>
<dbReference type="Proteomes" id="UP000471560">
    <property type="component" value="Unassembled WGS sequence"/>
</dbReference>
<proteinExistence type="inferred from homology"/>
<dbReference type="PANTHER" id="PTHR43318">
    <property type="entry name" value="UDP-N-ACETYLGLUCOSAMINE 4,6-DEHYDRATASE"/>
    <property type="match status" value="1"/>
</dbReference>
<dbReference type="InterPro" id="IPR003869">
    <property type="entry name" value="Polysac_CapD-like"/>
</dbReference>
<dbReference type="Gene3D" id="3.40.50.720">
    <property type="entry name" value="NAD(P)-binding Rossmann-like Domain"/>
    <property type="match status" value="2"/>
</dbReference>
<dbReference type="Pfam" id="PF02719">
    <property type="entry name" value="Polysacc_synt_2"/>
    <property type="match status" value="1"/>
</dbReference>
<comment type="similarity">
    <text evidence="1">Belongs to the polysaccharide synthase family.</text>
</comment>
<comment type="caution">
    <text evidence="3">The sequence shown here is derived from an EMBL/GenBank/DDBJ whole genome shotgun (WGS) entry which is preliminary data.</text>
</comment>
<organism evidence="3 4">
    <name type="scientific">Rhizobium leguminosarum</name>
    <dbReference type="NCBI Taxonomy" id="384"/>
    <lineage>
        <taxon>Bacteria</taxon>
        <taxon>Pseudomonadati</taxon>
        <taxon>Pseudomonadota</taxon>
        <taxon>Alphaproteobacteria</taxon>
        <taxon>Hyphomicrobiales</taxon>
        <taxon>Rhizobiaceae</taxon>
        <taxon>Rhizobium/Agrobacterium group</taxon>
        <taxon>Rhizobium</taxon>
    </lineage>
</organism>
<feature type="domain" description="Polysaccharide biosynthesis protein CapD-like" evidence="2">
    <location>
        <begin position="99"/>
        <end position="129"/>
    </location>
</feature>
<accession>A0A6P0BH58</accession>
<sequence length="130" mass="14070">FNLPVAGKVKDIPEVVKENDIEHIVIAIPSLRNGELNKIIDACNRTNAKVQMIPKIEDLMTGRVSVSHLKNVEVEDLLGRDPVKLDIAAISEYVTGNTVMVTGAGGSIGSEICRQVMRFNPSKIVLVGHG</sequence>
<gene>
    <name evidence="3" type="ORF">GR204_35570</name>
</gene>
<dbReference type="SUPFAM" id="SSF51735">
    <property type="entry name" value="NAD(P)-binding Rossmann-fold domains"/>
    <property type="match status" value="2"/>
</dbReference>
<dbReference type="InterPro" id="IPR051203">
    <property type="entry name" value="Polysaccharide_Synthase-Rel"/>
</dbReference>
<dbReference type="EMBL" id="WUEZ01000143">
    <property type="protein sequence ID" value="NEI39173.1"/>
    <property type="molecule type" value="Genomic_DNA"/>
</dbReference>
<dbReference type="RefSeq" id="WP_164579543.1">
    <property type="nucleotide sequence ID" value="NZ_WUEZ01000143.1"/>
</dbReference>
<evidence type="ECO:0000256" key="1">
    <source>
        <dbReference type="ARBA" id="ARBA00007430"/>
    </source>
</evidence>